<dbReference type="RefSeq" id="WP_155542838.1">
    <property type="nucleotide sequence ID" value="NZ_CABVGP010000001.1"/>
</dbReference>
<evidence type="ECO:0008006" key="4">
    <source>
        <dbReference type="Google" id="ProtNLM"/>
    </source>
</evidence>
<evidence type="ECO:0000256" key="1">
    <source>
        <dbReference type="SAM" id="Phobius"/>
    </source>
</evidence>
<proteinExistence type="predicted"/>
<evidence type="ECO:0000313" key="3">
    <source>
        <dbReference type="Proteomes" id="UP000399805"/>
    </source>
</evidence>
<keyword evidence="1" id="KW-0812">Transmembrane</keyword>
<dbReference type="EMBL" id="CABVGP010000001">
    <property type="protein sequence ID" value="VVJ17717.1"/>
    <property type="molecule type" value="Genomic_DNA"/>
</dbReference>
<keyword evidence="3" id="KW-1185">Reference proteome</keyword>
<reference evidence="2 3" key="1">
    <citation type="submission" date="2019-09" db="EMBL/GenBank/DDBJ databases">
        <authorList>
            <person name="Leyn A S."/>
        </authorList>
    </citation>
    <scope>NUCLEOTIDE SEQUENCE [LARGE SCALE GENOMIC DNA]</scope>
    <source>
        <strain evidence="2">AA231_1</strain>
    </source>
</reference>
<organism evidence="2 3">
    <name type="scientific">Amycolatopsis camponoti</name>
    <dbReference type="NCBI Taxonomy" id="2606593"/>
    <lineage>
        <taxon>Bacteria</taxon>
        <taxon>Bacillati</taxon>
        <taxon>Actinomycetota</taxon>
        <taxon>Actinomycetes</taxon>
        <taxon>Pseudonocardiales</taxon>
        <taxon>Pseudonocardiaceae</taxon>
        <taxon>Amycolatopsis</taxon>
    </lineage>
</organism>
<protein>
    <recommendedName>
        <fullName evidence="4">Alkaline shock response membrane anchor protein AmaP</fullName>
    </recommendedName>
</protein>
<accession>A0A6I8LP00</accession>
<feature type="transmembrane region" description="Helical" evidence="1">
    <location>
        <begin position="54"/>
        <end position="74"/>
    </location>
</feature>
<dbReference type="AlphaFoldDB" id="A0A6I8LP00"/>
<name>A0A6I8LP00_9PSEU</name>
<sequence>MNRPARLNRTLIAVLGLLLMAAGALPAAIRFHWLPALGADRPLVPGTALPPAWVLYAAAAAGIVLALAGLRWLAAQLVRKPRGHVWRFDDSPDDGTTELAAGAAVVPFVEELRGYPGVHHATATLAGTRQAPVLEVVVSVEQDGDPTGIRGRIHAEGVPRLCQALDLDSLATRIELRFTTTSGSRVG</sequence>
<keyword evidence="1" id="KW-0472">Membrane</keyword>
<dbReference type="Proteomes" id="UP000399805">
    <property type="component" value="Unassembled WGS sequence"/>
</dbReference>
<gene>
    <name evidence="2" type="ORF">AA23TX_02738</name>
</gene>
<keyword evidence="1" id="KW-1133">Transmembrane helix</keyword>
<evidence type="ECO:0000313" key="2">
    <source>
        <dbReference type="EMBL" id="VVJ17717.1"/>
    </source>
</evidence>